<dbReference type="InterPro" id="IPR013325">
    <property type="entry name" value="RNA_pol_sigma_r2"/>
</dbReference>
<dbReference type="SUPFAM" id="SSF88946">
    <property type="entry name" value="Sigma2 domain of RNA polymerase sigma factors"/>
    <property type="match status" value="1"/>
</dbReference>
<name>A0A2P7QW17_9SPHN</name>
<dbReference type="Gene3D" id="1.10.1740.10">
    <property type="match status" value="1"/>
</dbReference>
<evidence type="ECO:0000313" key="7">
    <source>
        <dbReference type="EMBL" id="PSJ42168.1"/>
    </source>
</evidence>
<feature type="domain" description="RNA polymerase sigma factor 70 region 4 type 2" evidence="6">
    <location>
        <begin position="136"/>
        <end position="188"/>
    </location>
</feature>
<comment type="caution">
    <text evidence="7">The sequence shown here is derived from an EMBL/GenBank/DDBJ whole genome shotgun (WGS) entry which is preliminary data.</text>
</comment>
<dbReference type="PANTHER" id="PTHR43133:SF63">
    <property type="entry name" value="RNA POLYMERASE SIGMA FACTOR FECI-RELATED"/>
    <property type="match status" value="1"/>
</dbReference>
<dbReference type="SUPFAM" id="SSF88659">
    <property type="entry name" value="Sigma3 and sigma4 domains of RNA polymerase sigma factors"/>
    <property type="match status" value="1"/>
</dbReference>
<evidence type="ECO:0000259" key="5">
    <source>
        <dbReference type="Pfam" id="PF04542"/>
    </source>
</evidence>
<dbReference type="NCBIfam" id="TIGR02937">
    <property type="entry name" value="sigma70-ECF"/>
    <property type="match status" value="1"/>
</dbReference>
<keyword evidence="2" id="KW-0805">Transcription regulation</keyword>
<protein>
    <submittedName>
        <fullName evidence="7">RNA polymerase subunit sigma-24</fullName>
    </submittedName>
</protein>
<dbReference type="AlphaFoldDB" id="A0A2P7QW17"/>
<keyword evidence="8" id="KW-1185">Reference proteome</keyword>
<dbReference type="PANTHER" id="PTHR43133">
    <property type="entry name" value="RNA POLYMERASE ECF-TYPE SIGMA FACTO"/>
    <property type="match status" value="1"/>
</dbReference>
<dbReference type="Pfam" id="PF04542">
    <property type="entry name" value="Sigma70_r2"/>
    <property type="match status" value="1"/>
</dbReference>
<keyword evidence="3" id="KW-0731">Sigma factor</keyword>
<dbReference type="RefSeq" id="WP_106512335.1">
    <property type="nucleotide sequence ID" value="NZ_PXYI01000002.1"/>
</dbReference>
<dbReference type="InterPro" id="IPR039425">
    <property type="entry name" value="RNA_pol_sigma-70-like"/>
</dbReference>
<dbReference type="Pfam" id="PF08281">
    <property type="entry name" value="Sigma70_r4_2"/>
    <property type="match status" value="1"/>
</dbReference>
<evidence type="ECO:0000313" key="8">
    <source>
        <dbReference type="Proteomes" id="UP000241167"/>
    </source>
</evidence>
<accession>A0A2P7QW17</accession>
<comment type="similarity">
    <text evidence="1">Belongs to the sigma-70 factor family. ECF subfamily.</text>
</comment>
<dbReference type="GO" id="GO:0006352">
    <property type="term" value="P:DNA-templated transcription initiation"/>
    <property type="evidence" value="ECO:0007669"/>
    <property type="project" value="InterPro"/>
</dbReference>
<dbReference type="InterPro" id="IPR013249">
    <property type="entry name" value="RNA_pol_sigma70_r4_t2"/>
</dbReference>
<dbReference type="OrthoDB" id="7620544at2"/>
<dbReference type="Proteomes" id="UP000241167">
    <property type="component" value="Unassembled WGS sequence"/>
</dbReference>
<dbReference type="InterPro" id="IPR036388">
    <property type="entry name" value="WH-like_DNA-bd_sf"/>
</dbReference>
<feature type="domain" description="RNA polymerase sigma-70 region 2" evidence="5">
    <location>
        <begin position="39"/>
        <end position="103"/>
    </location>
</feature>
<evidence type="ECO:0000256" key="3">
    <source>
        <dbReference type="ARBA" id="ARBA00023082"/>
    </source>
</evidence>
<evidence type="ECO:0000256" key="4">
    <source>
        <dbReference type="ARBA" id="ARBA00023163"/>
    </source>
</evidence>
<evidence type="ECO:0000256" key="1">
    <source>
        <dbReference type="ARBA" id="ARBA00010641"/>
    </source>
</evidence>
<organism evidence="7 8">
    <name type="scientific">Allosphingosinicella deserti</name>
    <dbReference type="NCBI Taxonomy" id="2116704"/>
    <lineage>
        <taxon>Bacteria</taxon>
        <taxon>Pseudomonadati</taxon>
        <taxon>Pseudomonadota</taxon>
        <taxon>Alphaproteobacteria</taxon>
        <taxon>Sphingomonadales</taxon>
        <taxon>Sphingomonadaceae</taxon>
        <taxon>Allosphingosinicella</taxon>
    </lineage>
</organism>
<reference evidence="7 8" key="1">
    <citation type="submission" date="2018-03" db="EMBL/GenBank/DDBJ databases">
        <title>The draft genome of Sphingosinicella sp. GL-C-18.</title>
        <authorList>
            <person name="Liu L."/>
            <person name="Li L."/>
            <person name="Liang L."/>
            <person name="Zhang X."/>
            <person name="Wang T."/>
        </authorList>
    </citation>
    <scope>NUCLEOTIDE SEQUENCE [LARGE SCALE GENOMIC DNA]</scope>
    <source>
        <strain evidence="7 8">GL-C-18</strain>
    </source>
</reference>
<gene>
    <name evidence="7" type="ORF">C7I55_08000</name>
</gene>
<dbReference type="GO" id="GO:0003677">
    <property type="term" value="F:DNA binding"/>
    <property type="evidence" value="ECO:0007669"/>
    <property type="project" value="InterPro"/>
</dbReference>
<dbReference type="InterPro" id="IPR014284">
    <property type="entry name" value="RNA_pol_sigma-70_dom"/>
</dbReference>
<proteinExistence type="inferred from homology"/>
<evidence type="ECO:0000259" key="6">
    <source>
        <dbReference type="Pfam" id="PF08281"/>
    </source>
</evidence>
<dbReference type="Gene3D" id="1.10.10.10">
    <property type="entry name" value="Winged helix-like DNA-binding domain superfamily/Winged helix DNA-binding domain"/>
    <property type="match status" value="1"/>
</dbReference>
<dbReference type="EMBL" id="PXYI01000002">
    <property type="protein sequence ID" value="PSJ42168.1"/>
    <property type="molecule type" value="Genomic_DNA"/>
</dbReference>
<keyword evidence="4" id="KW-0804">Transcription</keyword>
<dbReference type="InterPro" id="IPR007627">
    <property type="entry name" value="RNA_pol_sigma70_r2"/>
</dbReference>
<dbReference type="InterPro" id="IPR013324">
    <property type="entry name" value="RNA_pol_sigma_r3/r4-like"/>
</dbReference>
<sequence>MRLIPDVLRALTSPGLTDGDPLPSGSRARHAPLPALGDLYHREAPRLLRYFARRADRQDVNDLVQESFTLLARAAAGPDQSIERPEAYLNRIAANLLRSRAKSALQRSLARHVPAEDALLVAPDAVTALEARDTLNRLQAALMRLSPKTRAIFLAHRLEGLSYNEIATTMALSVKGVEWHMSKALTHLNRALGSR</sequence>
<evidence type="ECO:0000256" key="2">
    <source>
        <dbReference type="ARBA" id="ARBA00023015"/>
    </source>
</evidence>
<dbReference type="GO" id="GO:0016987">
    <property type="term" value="F:sigma factor activity"/>
    <property type="evidence" value="ECO:0007669"/>
    <property type="project" value="UniProtKB-KW"/>
</dbReference>